<dbReference type="AlphaFoldDB" id="A0A176S2J8"/>
<keyword evidence="2" id="KW-1185">Reference proteome</keyword>
<evidence type="ECO:0000313" key="1">
    <source>
        <dbReference type="EMBL" id="OAD22240.1"/>
    </source>
</evidence>
<dbReference type="EMBL" id="LUTY01001081">
    <property type="protein sequence ID" value="OAD22240.1"/>
    <property type="molecule type" value="Genomic_DNA"/>
</dbReference>
<name>A0A176S2J8_9GAMM</name>
<sequence length="73" mass="8201">MSLRPEKSPSRGFLNSLFSLFFDSTLRVEAGIPLLRARRYTQVSKSLVQEGGNPHTTKPCPVGILRMTRIARI</sequence>
<gene>
    <name evidence="1" type="ORF">THIOM_001964</name>
</gene>
<organism evidence="1 2">
    <name type="scientific">Candidatus Thiomargarita nelsonii</name>
    <dbReference type="NCBI Taxonomy" id="1003181"/>
    <lineage>
        <taxon>Bacteria</taxon>
        <taxon>Pseudomonadati</taxon>
        <taxon>Pseudomonadota</taxon>
        <taxon>Gammaproteobacteria</taxon>
        <taxon>Thiotrichales</taxon>
        <taxon>Thiotrichaceae</taxon>
        <taxon>Thiomargarita</taxon>
    </lineage>
</organism>
<protein>
    <submittedName>
        <fullName evidence="1">Uncharacterized protein</fullName>
    </submittedName>
</protein>
<proteinExistence type="predicted"/>
<evidence type="ECO:0000313" key="2">
    <source>
        <dbReference type="Proteomes" id="UP000076962"/>
    </source>
</evidence>
<accession>A0A176S2J8</accession>
<reference evidence="1 2" key="1">
    <citation type="submission" date="2016-05" db="EMBL/GenBank/DDBJ databases">
        <title>Single-cell genome of chain-forming Candidatus Thiomargarita nelsonii and comparison to other large sulfur-oxidizing bacteria.</title>
        <authorList>
            <person name="Winkel M."/>
            <person name="Salman V."/>
            <person name="Woyke T."/>
            <person name="Schulz-Vogt H."/>
            <person name="Richter M."/>
            <person name="Flood B."/>
            <person name="Bailey J."/>
            <person name="Amann R."/>
            <person name="Mussmann M."/>
        </authorList>
    </citation>
    <scope>NUCLEOTIDE SEQUENCE [LARGE SCALE GENOMIC DNA]</scope>
    <source>
        <strain evidence="1 2">THI036</strain>
    </source>
</reference>
<dbReference type="Proteomes" id="UP000076962">
    <property type="component" value="Unassembled WGS sequence"/>
</dbReference>
<comment type="caution">
    <text evidence="1">The sequence shown here is derived from an EMBL/GenBank/DDBJ whole genome shotgun (WGS) entry which is preliminary data.</text>
</comment>